<dbReference type="SUPFAM" id="SSF143100">
    <property type="entry name" value="TTHA1013/TTHA0281-like"/>
    <property type="match status" value="1"/>
</dbReference>
<dbReference type="Gene3D" id="3.30.160.250">
    <property type="match status" value="1"/>
</dbReference>
<evidence type="ECO:0000259" key="1">
    <source>
        <dbReference type="Pfam" id="PF15970"/>
    </source>
</evidence>
<dbReference type="InterPro" id="IPR035069">
    <property type="entry name" value="TTHA1013/TTHA0281-like"/>
</dbReference>
<evidence type="ECO:0000313" key="3">
    <source>
        <dbReference type="Proteomes" id="UP000433737"/>
    </source>
</evidence>
<organism evidence="2 3">
    <name type="scientific">Pantoea brenneri</name>
    <dbReference type="NCBI Taxonomy" id="472694"/>
    <lineage>
        <taxon>Bacteria</taxon>
        <taxon>Pseudomonadati</taxon>
        <taxon>Pseudomonadota</taxon>
        <taxon>Gammaproteobacteria</taxon>
        <taxon>Enterobacterales</taxon>
        <taxon>Erwiniaceae</taxon>
        <taxon>Pantoea</taxon>
    </lineage>
</organism>
<dbReference type="Proteomes" id="UP000433737">
    <property type="component" value="Unassembled WGS sequence"/>
</dbReference>
<dbReference type="Pfam" id="PF15970">
    <property type="entry name" value="HicB-like_2"/>
    <property type="match status" value="1"/>
</dbReference>
<gene>
    <name evidence="2" type="primary">hicB</name>
    <name evidence="2" type="ORF">PANT111_560030</name>
</gene>
<protein>
    <submittedName>
        <fullName evidence="2">Antitoxin HicB</fullName>
    </submittedName>
</protein>
<feature type="domain" description="HicB-like antitoxin of toxin-antitoxin system" evidence="1">
    <location>
        <begin position="4"/>
        <end position="82"/>
    </location>
</feature>
<evidence type="ECO:0000313" key="2">
    <source>
        <dbReference type="EMBL" id="VXC59089.1"/>
    </source>
</evidence>
<proteinExistence type="predicted"/>
<dbReference type="EMBL" id="CABWMH010000052">
    <property type="protein sequence ID" value="VXC59089.1"/>
    <property type="molecule type" value="Genomic_DNA"/>
</dbReference>
<dbReference type="RefSeq" id="WP_159224214.1">
    <property type="nucleotide sequence ID" value="NZ_LR733503.1"/>
</dbReference>
<reference evidence="2 3" key="1">
    <citation type="submission" date="2019-10" db="EMBL/GenBank/DDBJ databases">
        <authorList>
            <person name="Karimi E."/>
        </authorList>
    </citation>
    <scope>NUCLEOTIDE SEQUENCE [LARGE SCALE GENOMIC DNA]</scope>
    <source>
        <strain evidence="2">Pantoea sp. 111</strain>
    </source>
</reference>
<sequence length="149" mass="16323">MFVYPVQLEYDEPTGSYVVSCRDLPLLNSVGDTVEDALLNAAEAVVLAISIEMDERRMVPQASKAQKGEYLVGVPVLVAMKAVLHNLMIETGTRKADLARSMNLKGPQVDRLLDVHHPSKVESVEHAIHQLGRTVRLGPVEAFAPNKPV</sequence>
<dbReference type="InterPro" id="IPR031807">
    <property type="entry name" value="HicB-like"/>
</dbReference>
<accession>A0AAX3JC67</accession>
<dbReference type="AlphaFoldDB" id="A0AAX3JC67"/>
<name>A0AAX3JC67_9GAMM</name>
<comment type="caution">
    <text evidence="2">The sequence shown here is derived from an EMBL/GenBank/DDBJ whole genome shotgun (WGS) entry which is preliminary data.</text>
</comment>